<evidence type="ECO:0000256" key="7">
    <source>
        <dbReference type="ARBA" id="ARBA00022527"/>
    </source>
</evidence>
<dbReference type="FunCoup" id="A0A804IH82">
    <property type="interactions" value="1377"/>
</dbReference>
<dbReference type="InterPro" id="IPR051716">
    <property type="entry name" value="Plant_RL_S/T_kinase"/>
</dbReference>
<dbReference type="PRINTS" id="PR00019">
    <property type="entry name" value="LEURICHRPT"/>
</dbReference>
<dbReference type="PANTHER" id="PTHR48053:SF155">
    <property type="entry name" value="LOW QUALITY PROTEIN: RECEPTOR-LIKE PROTEIN 2"/>
    <property type="match status" value="1"/>
</dbReference>
<protein>
    <recommendedName>
        <fullName evidence="5">non-specific serine/threonine protein kinase</fullName>
        <ecNumber evidence="5">2.7.11.1</ecNumber>
    </recommendedName>
</protein>
<dbReference type="SUPFAM" id="SSF52047">
    <property type="entry name" value="RNI-like"/>
    <property type="match status" value="1"/>
</dbReference>
<dbReference type="InterPro" id="IPR013210">
    <property type="entry name" value="LRR_N_plant-typ"/>
</dbReference>
<evidence type="ECO:0000256" key="20">
    <source>
        <dbReference type="ARBA" id="ARBA00023180"/>
    </source>
</evidence>
<dbReference type="InterPro" id="IPR008271">
    <property type="entry name" value="Ser/Thr_kinase_AS"/>
</dbReference>
<dbReference type="SUPFAM" id="SSF52058">
    <property type="entry name" value="L domain-like"/>
    <property type="match status" value="2"/>
</dbReference>
<dbReference type="EMBL" id="HG996468">
    <property type="protein sequence ID" value="CAG1851528.1"/>
    <property type="molecule type" value="Genomic_DNA"/>
</dbReference>
<comment type="subcellular location">
    <subcellularLocation>
        <location evidence="1">Cell membrane</location>
        <topology evidence="1">Single-pass membrane protein</topology>
    </subcellularLocation>
    <subcellularLocation>
        <location evidence="2">Membrane</location>
        <topology evidence="2">Single-pass type I membrane protein</topology>
    </subcellularLocation>
</comment>
<evidence type="ECO:0000256" key="23">
    <source>
        <dbReference type="PROSITE-ProRule" id="PRU10141"/>
    </source>
</evidence>
<dbReference type="Gene3D" id="1.10.510.10">
    <property type="entry name" value="Transferase(Phosphotransferase) domain 1"/>
    <property type="match status" value="1"/>
</dbReference>
<dbReference type="PROSITE" id="PS00107">
    <property type="entry name" value="PROTEIN_KINASE_ATP"/>
    <property type="match status" value="1"/>
</dbReference>
<dbReference type="SMART" id="SM00220">
    <property type="entry name" value="S_TKc"/>
    <property type="match status" value="1"/>
</dbReference>
<feature type="transmembrane region" description="Helical" evidence="24">
    <location>
        <begin position="692"/>
        <end position="715"/>
    </location>
</feature>
<keyword evidence="16 23" id="KW-0067">ATP-binding</keyword>
<evidence type="ECO:0000256" key="8">
    <source>
        <dbReference type="ARBA" id="ARBA00022553"/>
    </source>
</evidence>
<evidence type="ECO:0000256" key="24">
    <source>
        <dbReference type="SAM" id="Phobius"/>
    </source>
</evidence>
<evidence type="ECO:0000256" key="11">
    <source>
        <dbReference type="ARBA" id="ARBA00022692"/>
    </source>
</evidence>
<dbReference type="SMART" id="SM00369">
    <property type="entry name" value="LRR_TYP"/>
    <property type="match status" value="7"/>
</dbReference>
<dbReference type="InterPro" id="IPR017441">
    <property type="entry name" value="Protein_kinase_ATP_BS"/>
</dbReference>
<dbReference type="Gene3D" id="3.80.10.10">
    <property type="entry name" value="Ribonuclease Inhibitor"/>
    <property type="match status" value="4"/>
</dbReference>
<evidence type="ECO:0000256" key="18">
    <source>
        <dbReference type="ARBA" id="ARBA00023136"/>
    </source>
</evidence>
<evidence type="ECO:0000313" key="27">
    <source>
        <dbReference type="EMBL" id="CAG1851528.1"/>
    </source>
</evidence>
<keyword evidence="9" id="KW-0433">Leucine-rich repeat</keyword>
<dbReference type="Pfam" id="PF08263">
    <property type="entry name" value="LRRNT_2"/>
    <property type="match status" value="1"/>
</dbReference>
<name>A0A804IH82_MUSAM</name>
<evidence type="ECO:0000256" key="21">
    <source>
        <dbReference type="ARBA" id="ARBA00047899"/>
    </source>
</evidence>
<evidence type="ECO:0000256" key="2">
    <source>
        <dbReference type="ARBA" id="ARBA00004479"/>
    </source>
</evidence>
<feature type="signal peptide" evidence="25">
    <location>
        <begin position="1"/>
        <end position="37"/>
    </location>
</feature>
<evidence type="ECO:0000259" key="26">
    <source>
        <dbReference type="PROSITE" id="PS50011"/>
    </source>
</evidence>
<keyword evidence="8" id="KW-0597">Phosphoprotein</keyword>
<evidence type="ECO:0000256" key="22">
    <source>
        <dbReference type="ARBA" id="ARBA00048679"/>
    </source>
</evidence>
<reference evidence="28" key="2">
    <citation type="submission" date="2021-05" db="UniProtKB">
        <authorList>
            <consortium name="EnsemblPlants"/>
        </authorList>
    </citation>
    <scope>IDENTIFICATION</scope>
    <source>
        <strain evidence="28">subsp. malaccensis</strain>
    </source>
</reference>
<dbReference type="InterPro" id="IPR032675">
    <property type="entry name" value="LRR_dom_sf"/>
</dbReference>
<evidence type="ECO:0000256" key="16">
    <source>
        <dbReference type="ARBA" id="ARBA00022840"/>
    </source>
</evidence>
<dbReference type="OMA" id="WASISTH"/>
<reference evidence="27" key="1">
    <citation type="submission" date="2021-03" db="EMBL/GenBank/DDBJ databases">
        <authorList>
            <consortium name="Genoscope - CEA"/>
            <person name="William W."/>
        </authorList>
    </citation>
    <scope>NUCLEOTIDE SEQUENCE</scope>
    <source>
        <strain evidence="27">Doubled-haploid Pahang</strain>
    </source>
</reference>
<comment type="similarity">
    <text evidence="4">Belongs to the RLP family.</text>
</comment>
<dbReference type="PROSITE" id="PS50011">
    <property type="entry name" value="PROTEIN_KINASE_DOM"/>
    <property type="match status" value="1"/>
</dbReference>
<evidence type="ECO:0000256" key="6">
    <source>
        <dbReference type="ARBA" id="ARBA00022475"/>
    </source>
</evidence>
<dbReference type="FunFam" id="1.10.510.10:FF:000309">
    <property type="entry name" value="Leucine-rich repeat receptor-like protein kinase"/>
    <property type="match status" value="1"/>
</dbReference>
<keyword evidence="11 24" id="KW-0812">Transmembrane</keyword>
<evidence type="ECO:0000256" key="10">
    <source>
        <dbReference type="ARBA" id="ARBA00022679"/>
    </source>
</evidence>
<keyword evidence="17 24" id="KW-1133">Transmembrane helix</keyword>
<comment type="catalytic activity">
    <reaction evidence="21">
        <text>L-threonyl-[protein] + ATP = O-phospho-L-threonyl-[protein] + ADP + H(+)</text>
        <dbReference type="Rhea" id="RHEA:46608"/>
        <dbReference type="Rhea" id="RHEA-COMP:11060"/>
        <dbReference type="Rhea" id="RHEA-COMP:11605"/>
        <dbReference type="ChEBI" id="CHEBI:15378"/>
        <dbReference type="ChEBI" id="CHEBI:30013"/>
        <dbReference type="ChEBI" id="CHEBI:30616"/>
        <dbReference type="ChEBI" id="CHEBI:61977"/>
        <dbReference type="ChEBI" id="CHEBI:456216"/>
        <dbReference type="EC" id="2.7.11.1"/>
    </reaction>
</comment>
<evidence type="ECO:0000313" key="29">
    <source>
        <dbReference type="Proteomes" id="UP000012960"/>
    </source>
</evidence>
<dbReference type="InterPro" id="IPR001611">
    <property type="entry name" value="Leu-rich_rpt"/>
</dbReference>
<comment type="similarity">
    <text evidence="3">Belongs to the protein kinase superfamily. Ser/Thr protein kinase family.</text>
</comment>
<evidence type="ECO:0000256" key="17">
    <source>
        <dbReference type="ARBA" id="ARBA00022989"/>
    </source>
</evidence>
<dbReference type="PANTHER" id="PTHR48053">
    <property type="entry name" value="LEUCINE RICH REPEAT FAMILY PROTEIN, EXPRESSED"/>
    <property type="match status" value="1"/>
</dbReference>
<feature type="binding site" evidence="23">
    <location>
        <position position="796"/>
    </location>
    <ligand>
        <name>ATP</name>
        <dbReference type="ChEBI" id="CHEBI:30616"/>
    </ligand>
</feature>
<dbReference type="GO" id="GO:0005524">
    <property type="term" value="F:ATP binding"/>
    <property type="evidence" value="ECO:0007669"/>
    <property type="project" value="UniProtKB-UniRule"/>
</dbReference>
<evidence type="ECO:0000256" key="15">
    <source>
        <dbReference type="ARBA" id="ARBA00022777"/>
    </source>
</evidence>
<evidence type="ECO:0000256" key="3">
    <source>
        <dbReference type="ARBA" id="ARBA00008684"/>
    </source>
</evidence>
<evidence type="ECO:0000256" key="19">
    <source>
        <dbReference type="ARBA" id="ARBA00023170"/>
    </source>
</evidence>
<dbReference type="Proteomes" id="UP000012960">
    <property type="component" value="Unplaced"/>
</dbReference>
<dbReference type="SUPFAM" id="SSF56112">
    <property type="entry name" value="Protein kinase-like (PK-like)"/>
    <property type="match status" value="1"/>
</dbReference>
<dbReference type="InterPro" id="IPR000719">
    <property type="entry name" value="Prot_kinase_dom"/>
</dbReference>
<dbReference type="AlphaFoldDB" id="A0A804IH82"/>
<keyword evidence="13" id="KW-0677">Repeat</keyword>
<dbReference type="EnsemblPlants" id="Ma03_t28220.1">
    <property type="protein sequence ID" value="Ma03_p28220.1"/>
    <property type="gene ID" value="Ma03_g28220"/>
</dbReference>
<feature type="domain" description="Protein kinase" evidence="26">
    <location>
        <begin position="768"/>
        <end position="1040"/>
    </location>
</feature>
<dbReference type="Pfam" id="PF13855">
    <property type="entry name" value="LRR_8"/>
    <property type="match status" value="2"/>
</dbReference>
<evidence type="ECO:0000256" key="4">
    <source>
        <dbReference type="ARBA" id="ARBA00009592"/>
    </source>
</evidence>
<dbReference type="GO" id="GO:0004674">
    <property type="term" value="F:protein serine/threonine kinase activity"/>
    <property type="evidence" value="ECO:0007669"/>
    <property type="project" value="UniProtKB-KW"/>
</dbReference>
<dbReference type="InParanoid" id="A0A804IH82"/>
<dbReference type="InterPro" id="IPR011009">
    <property type="entry name" value="Kinase-like_dom_sf"/>
</dbReference>
<proteinExistence type="inferred from homology"/>
<keyword evidence="18 24" id="KW-0472">Membrane</keyword>
<evidence type="ECO:0000256" key="25">
    <source>
        <dbReference type="SAM" id="SignalP"/>
    </source>
</evidence>
<keyword evidence="19" id="KW-0675">Receptor</keyword>
<feature type="chain" id="PRO_5033611277" description="non-specific serine/threonine protein kinase" evidence="25">
    <location>
        <begin position="38"/>
        <end position="1048"/>
    </location>
</feature>
<dbReference type="OrthoDB" id="676979at2759"/>
<dbReference type="FunFam" id="3.30.200.20:FF:000309">
    <property type="entry name" value="Leucine-rich repeat receptor protein kinase MSP1"/>
    <property type="match status" value="1"/>
</dbReference>
<dbReference type="FunFam" id="3.80.10.10:FF:000095">
    <property type="entry name" value="LRR receptor-like serine/threonine-protein kinase GSO1"/>
    <property type="match status" value="1"/>
</dbReference>
<dbReference type="InterPro" id="IPR003591">
    <property type="entry name" value="Leu-rich_rpt_typical-subtyp"/>
</dbReference>
<keyword evidence="15" id="KW-0418">Kinase</keyword>
<accession>A0A804IH82</accession>
<evidence type="ECO:0000256" key="14">
    <source>
        <dbReference type="ARBA" id="ARBA00022741"/>
    </source>
</evidence>
<dbReference type="FunFam" id="3.80.10.10:FF:000213">
    <property type="entry name" value="Tyrosine-sulfated glycopeptide receptor 1"/>
    <property type="match status" value="1"/>
</dbReference>
<evidence type="ECO:0000256" key="9">
    <source>
        <dbReference type="ARBA" id="ARBA00022614"/>
    </source>
</evidence>
<keyword evidence="12 25" id="KW-0732">Signal</keyword>
<dbReference type="Pfam" id="PF00560">
    <property type="entry name" value="LRR_1"/>
    <property type="match status" value="2"/>
</dbReference>
<comment type="catalytic activity">
    <reaction evidence="22">
        <text>L-seryl-[protein] + ATP = O-phospho-L-seryl-[protein] + ADP + H(+)</text>
        <dbReference type="Rhea" id="RHEA:17989"/>
        <dbReference type="Rhea" id="RHEA-COMP:9863"/>
        <dbReference type="Rhea" id="RHEA-COMP:11604"/>
        <dbReference type="ChEBI" id="CHEBI:15378"/>
        <dbReference type="ChEBI" id="CHEBI:29999"/>
        <dbReference type="ChEBI" id="CHEBI:30616"/>
        <dbReference type="ChEBI" id="CHEBI:83421"/>
        <dbReference type="ChEBI" id="CHEBI:456216"/>
        <dbReference type="EC" id="2.7.11.1"/>
    </reaction>
</comment>
<sequence length="1048" mass="113830">MKTLTSMESRGGFWASISTHACCFLLFCLLGARLACSQNQSCHSGDLDALRGFADGLKSSPPGWNVNDSSSSCCDWLGVVCGPPAITGRRVVGLVLRNRSLRGFISDALAGLDRLKRLDLSINNLQGPVPHRLFRLPLLENLSLSTNELAGVIPPDASLPAIQVFNVSCNYFTGHHPILAGSANLTLSDLTANKFHGAFDAGICNSSTKIQVLRLAMNSFSGAIPRGIKNCSSLVELSLGENSIAGNLPDELFEMPSLTQLSVQQNLLSGNLSTSIGNLSNLVLLDLSLNQFSGYIPDVFGNLPKLESFSAHSNHFVGDLPTSLSNSPSLKVLNLNNNSLSGEIDLNCTAMTSLSFLDLGSNAFSGTITDNLPQCVQLRTVNLAKNDLAGEIPRSFKNFVPLSDLSLTGNRLSDISSALQILQHCPNLTILVLTKNFRGGETMPADGIQGFQKLEVLVVANCALSGAVPPWLANSPELEVLDLSWNYLSGAIPPWFGNLDNLFYLDLSNNSLTGELPSGLTRMKSLKHGGSSQNSSENFPFFIKKNSTGKGLQYNQISSFPSSLVLSHNMLVGPILPGFGELSHLYVLDLSWNNLSGSIPEDLSGMTDLETLDLSRNKLTGSIPSSLTNLSFLSNFDVAYNNLAGAVPTGGQFSTFSSSAFEGNPGLCGFHFSPCSSANPSPPRSRRHGRSAALGMAIGIGVATASLLVVAYFILLRARPRGREDNAKVVAHADEFSDPAGCRLVLLFQNKDNRELSIDDILRSTDNFDQAHIVGCGGFALVYGATLPDGRKVAIKRLSGDYCQMEKEFQAEVETLSRVQHENLVPLQGYCRVGNDRLLIYSYMENGSLDFWLHEKLHEGNSTLDWGRRLRIARGAARGLAYLHQSCEPHILHRDIKSSNILLDHEFEAHLADFGLARLILPYKTHVTTDLVGTLGYIPPEYGQSSVATFKGDVYSFGVVLLELLTGRRPVDMCRPKAHRNVVSWVLQMKNEKREIEVFDPSVCSKQHDREAMRMLEIACLCVSDSPKLRPSTGDLVAWLEEIGHDEN</sequence>
<dbReference type="GO" id="GO:0005886">
    <property type="term" value="C:plasma membrane"/>
    <property type="evidence" value="ECO:0007669"/>
    <property type="project" value="UniProtKB-SubCell"/>
</dbReference>
<keyword evidence="29" id="KW-1185">Reference proteome</keyword>
<dbReference type="Pfam" id="PF00069">
    <property type="entry name" value="Pkinase"/>
    <property type="match status" value="1"/>
</dbReference>
<dbReference type="PROSITE" id="PS51450">
    <property type="entry name" value="LRR"/>
    <property type="match status" value="1"/>
</dbReference>
<evidence type="ECO:0000313" key="28">
    <source>
        <dbReference type="EnsemblPlants" id="Ma03_p28220.1"/>
    </source>
</evidence>
<keyword evidence="7" id="KW-0723">Serine/threonine-protein kinase</keyword>
<evidence type="ECO:0000256" key="13">
    <source>
        <dbReference type="ARBA" id="ARBA00022737"/>
    </source>
</evidence>
<evidence type="ECO:0000256" key="12">
    <source>
        <dbReference type="ARBA" id="ARBA00022729"/>
    </source>
</evidence>
<dbReference type="CDD" id="cd14066">
    <property type="entry name" value="STKc_IRAK"/>
    <property type="match status" value="1"/>
</dbReference>
<keyword evidence="14 23" id="KW-0547">Nucleotide-binding</keyword>
<evidence type="ECO:0000256" key="1">
    <source>
        <dbReference type="ARBA" id="ARBA00004162"/>
    </source>
</evidence>
<evidence type="ECO:0000256" key="5">
    <source>
        <dbReference type="ARBA" id="ARBA00012513"/>
    </source>
</evidence>
<organism evidence="28 29">
    <name type="scientific">Musa acuminata subsp. malaccensis</name>
    <name type="common">Wild banana</name>
    <name type="synonym">Musa malaccensis</name>
    <dbReference type="NCBI Taxonomy" id="214687"/>
    <lineage>
        <taxon>Eukaryota</taxon>
        <taxon>Viridiplantae</taxon>
        <taxon>Streptophyta</taxon>
        <taxon>Embryophyta</taxon>
        <taxon>Tracheophyta</taxon>
        <taxon>Spermatophyta</taxon>
        <taxon>Magnoliopsida</taxon>
        <taxon>Liliopsida</taxon>
        <taxon>Zingiberales</taxon>
        <taxon>Musaceae</taxon>
        <taxon>Musa</taxon>
    </lineage>
</organism>
<dbReference type="PROSITE" id="PS00108">
    <property type="entry name" value="PROTEIN_KINASE_ST"/>
    <property type="match status" value="1"/>
</dbReference>
<dbReference type="SMART" id="SM00365">
    <property type="entry name" value="LRR_SD22"/>
    <property type="match status" value="6"/>
</dbReference>
<gene>
    <name evidence="27" type="ORF">GSMUA_190380.1</name>
</gene>
<dbReference type="Gene3D" id="3.30.200.20">
    <property type="entry name" value="Phosphorylase Kinase, domain 1"/>
    <property type="match status" value="1"/>
</dbReference>
<keyword evidence="20" id="KW-0325">Glycoprotein</keyword>
<dbReference type="Gramene" id="Ma03_t28220.1">
    <property type="protein sequence ID" value="Ma03_p28220.1"/>
    <property type="gene ID" value="Ma03_g28220"/>
</dbReference>
<keyword evidence="6" id="KW-1003">Cell membrane</keyword>
<dbReference type="EC" id="2.7.11.1" evidence="5"/>
<keyword evidence="10" id="KW-0808">Transferase</keyword>